<dbReference type="EMBL" id="JX010476">
    <property type="protein sequence ID" value="AFJ24719.1"/>
    <property type="molecule type" value="mRNA"/>
</dbReference>
<name>I1ZI65_SCHMD</name>
<evidence type="ECO:0000313" key="3">
    <source>
        <dbReference type="EMBL" id="AFJ24719.1"/>
    </source>
</evidence>
<keyword evidence="1" id="KW-0472">Membrane</keyword>
<protein>
    <submittedName>
        <fullName evidence="3">Delta-1</fullName>
    </submittedName>
</protein>
<sequence>MKLFFVLMLVVIICKKSSQFENSEIEIKLKYYNENFKSIQFQIIFPQKKKNITYSQNKTSNNDILTEETKIKFDYNLTDYFIFKDNGNNVFYVNISDNYFLRDEKNVYVELVYSVKCAKNHYGRKCAIICQPLQNCVDCSLNGEIIRLLEYCKTEACVRHINRTSEVKCPKSVSSNTKRKSTLTSTATVSIARILAATGAANSERKDQSNLNVIELIKLSIGLSIFSLIFVFVFSLSICCYLRQKPSAIHEGLLRRSSHV</sequence>
<feature type="chain" id="PRO_5003655092" evidence="2">
    <location>
        <begin position="20"/>
        <end position="260"/>
    </location>
</feature>
<organism evidence="3">
    <name type="scientific">Schmidtea mediterranea</name>
    <name type="common">Freshwater planarian flatworm</name>
    <dbReference type="NCBI Taxonomy" id="79327"/>
    <lineage>
        <taxon>Eukaryota</taxon>
        <taxon>Metazoa</taxon>
        <taxon>Spiralia</taxon>
        <taxon>Lophotrochozoa</taxon>
        <taxon>Platyhelminthes</taxon>
        <taxon>Rhabditophora</taxon>
        <taxon>Seriata</taxon>
        <taxon>Tricladida</taxon>
        <taxon>Continenticola</taxon>
        <taxon>Geoplanoidea</taxon>
        <taxon>Dugesiidae</taxon>
        <taxon>Schmidtea</taxon>
    </lineage>
</organism>
<accession>I1ZI65</accession>
<feature type="transmembrane region" description="Helical" evidence="1">
    <location>
        <begin position="219"/>
        <end position="242"/>
    </location>
</feature>
<evidence type="ECO:0000256" key="1">
    <source>
        <dbReference type="SAM" id="Phobius"/>
    </source>
</evidence>
<keyword evidence="2" id="KW-0732">Signal</keyword>
<reference evidence="3" key="1">
    <citation type="journal article" date="2012" name="Genes Dev.">
        <title>A molecular wound response program associated with regeneration initiation in planarians.</title>
        <authorList>
            <person name="Wenemoser D."/>
            <person name="Lapan S.W."/>
            <person name="Wilkinson A.W."/>
            <person name="Bell G.W."/>
            <person name="Reddien P.W."/>
        </authorList>
    </citation>
    <scope>NUCLEOTIDE SEQUENCE</scope>
    <source>
        <strain evidence="3">ClW4</strain>
    </source>
</reference>
<proteinExistence type="evidence at transcript level"/>
<keyword evidence="1" id="KW-1133">Transmembrane helix</keyword>
<dbReference type="AlphaFoldDB" id="I1ZI65"/>
<feature type="signal peptide" evidence="2">
    <location>
        <begin position="1"/>
        <end position="19"/>
    </location>
</feature>
<evidence type="ECO:0000256" key="2">
    <source>
        <dbReference type="SAM" id="SignalP"/>
    </source>
</evidence>
<keyword evidence="1" id="KW-0812">Transmembrane</keyword>